<feature type="region of interest" description="Disordered" evidence="1">
    <location>
        <begin position="1"/>
        <end position="53"/>
    </location>
</feature>
<dbReference type="EMBL" id="RAWG01000023">
    <property type="protein sequence ID" value="RKH46383.1"/>
    <property type="molecule type" value="Genomic_DNA"/>
</dbReference>
<accession>A0A3A8NQN2</accession>
<dbReference type="OrthoDB" id="5511074at2"/>
<feature type="compositionally biased region" description="Pro residues" evidence="1">
    <location>
        <begin position="7"/>
        <end position="26"/>
    </location>
</feature>
<protein>
    <submittedName>
        <fullName evidence="2">Uncharacterized protein</fullName>
    </submittedName>
</protein>
<dbReference type="AlphaFoldDB" id="A0A3A8NQN2"/>
<reference evidence="3" key="1">
    <citation type="submission" date="2018-09" db="EMBL/GenBank/DDBJ databases">
        <authorList>
            <person name="Livingstone P.G."/>
            <person name="Whitworth D.E."/>
        </authorList>
    </citation>
    <scope>NUCLEOTIDE SEQUENCE [LARGE SCALE GENOMIC DNA]</scope>
    <source>
        <strain evidence="3">CA040B</strain>
    </source>
</reference>
<dbReference type="Proteomes" id="UP000273405">
    <property type="component" value="Unassembled WGS sequence"/>
</dbReference>
<comment type="caution">
    <text evidence="2">The sequence shown here is derived from an EMBL/GenBank/DDBJ whole genome shotgun (WGS) entry which is preliminary data.</text>
</comment>
<sequence>MSDARKPSPPTTQPPRPTSSAAPPPRAATSPGMRAVSAARTEPLEKQKVEGPLGKRVASEASNVVLNTFSVLKEQLAGFRQSDRFFKYKAGIVAGWVVLSIASFAIACPGRSLETGDMDARLVLSDKLDRPSVTIWNESQDVWRDVTIIVNDQYRAAVAEVQPGNFVTITPKQLLGASGVTAPADLRFQSLKMRSPDDNADLTQDLQVEWERLRAPKQ</sequence>
<name>A0A3A8NQN2_9BACT</name>
<proteinExistence type="predicted"/>
<keyword evidence="3" id="KW-1185">Reference proteome</keyword>
<evidence type="ECO:0000256" key="1">
    <source>
        <dbReference type="SAM" id="MobiDB-lite"/>
    </source>
</evidence>
<evidence type="ECO:0000313" key="2">
    <source>
        <dbReference type="EMBL" id="RKH46383.1"/>
    </source>
</evidence>
<organism evidence="2 3">
    <name type="scientific">Corallococcus sicarius</name>
    <dbReference type="NCBI Taxonomy" id="2316726"/>
    <lineage>
        <taxon>Bacteria</taxon>
        <taxon>Pseudomonadati</taxon>
        <taxon>Myxococcota</taxon>
        <taxon>Myxococcia</taxon>
        <taxon>Myxococcales</taxon>
        <taxon>Cystobacterineae</taxon>
        <taxon>Myxococcaceae</taxon>
        <taxon>Corallococcus</taxon>
    </lineage>
</organism>
<gene>
    <name evidence="2" type="ORF">D7X12_05520</name>
</gene>
<evidence type="ECO:0000313" key="3">
    <source>
        <dbReference type="Proteomes" id="UP000273405"/>
    </source>
</evidence>